<comment type="caution">
    <text evidence="1">The sequence shown here is derived from an EMBL/GenBank/DDBJ whole genome shotgun (WGS) entry which is preliminary data.</text>
</comment>
<name>A0A7X6MAV0_9ACTN</name>
<dbReference type="AlphaFoldDB" id="A0A7X6MAV0"/>
<evidence type="ECO:0000313" key="2">
    <source>
        <dbReference type="Proteomes" id="UP000553209"/>
    </source>
</evidence>
<protein>
    <submittedName>
        <fullName evidence="1">Uncharacterized protein</fullName>
    </submittedName>
</protein>
<sequence>MAASPDRFGVVDTFSSQELPEDLRSHAKSGVPRKVGRLLERAFYAPFIAARRLHERLGEGTDLERFALFTVSNWDPSIPVPDYATEEAPDRVERLSRFYMHPANPTDWLRRMPNNPLCNICITTGYRGATMHYTGGAESLSLLTTVAMSTLANGTSSGAMIIAFDLPSGNEHVLAEESSSLASAVVLMPSAGAPEAGALARSAAELPGATAVTAMERFIEEHCAREAV</sequence>
<reference evidence="1 2" key="1">
    <citation type="submission" date="2020-04" db="EMBL/GenBank/DDBJ databases">
        <title>MicrobeNet Type strains.</title>
        <authorList>
            <person name="Nicholson A.C."/>
        </authorList>
    </citation>
    <scope>NUCLEOTIDE SEQUENCE [LARGE SCALE GENOMIC DNA]</scope>
    <source>
        <strain evidence="1 2">ATCC 23612</strain>
    </source>
</reference>
<keyword evidence="2" id="KW-1185">Reference proteome</keyword>
<evidence type="ECO:0000313" key="1">
    <source>
        <dbReference type="EMBL" id="NKY97189.1"/>
    </source>
</evidence>
<gene>
    <name evidence="1" type="ORF">HGB44_05810</name>
</gene>
<dbReference type="EMBL" id="JAAXPG010000004">
    <property type="protein sequence ID" value="NKY97189.1"/>
    <property type="molecule type" value="Genomic_DNA"/>
</dbReference>
<dbReference type="Proteomes" id="UP000553209">
    <property type="component" value="Unassembled WGS sequence"/>
</dbReference>
<organism evidence="1 2">
    <name type="scientific">Nocardiopsis alborubida</name>
    <dbReference type="NCBI Taxonomy" id="146802"/>
    <lineage>
        <taxon>Bacteria</taxon>
        <taxon>Bacillati</taxon>
        <taxon>Actinomycetota</taxon>
        <taxon>Actinomycetes</taxon>
        <taxon>Streptosporangiales</taxon>
        <taxon>Nocardiopsidaceae</taxon>
        <taxon>Nocardiopsis</taxon>
    </lineage>
</organism>
<proteinExistence type="predicted"/>
<accession>A0A7X6MAV0</accession>
<dbReference type="RefSeq" id="WP_168443965.1">
    <property type="nucleotide sequence ID" value="NZ_JAAXPG010000004.1"/>
</dbReference>